<dbReference type="GO" id="GO:0016757">
    <property type="term" value="F:glycosyltransferase activity"/>
    <property type="evidence" value="ECO:0007669"/>
    <property type="project" value="UniProtKB-KW"/>
</dbReference>
<dbReference type="CDD" id="cd06423">
    <property type="entry name" value="CESA_like"/>
    <property type="match status" value="1"/>
</dbReference>
<dbReference type="EMBL" id="CP029287">
    <property type="protein sequence ID" value="AWR99317.1"/>
    <property type="molecule type" value="Genomic_DNA"/>
</dbReference>
<keyword evidence="1" id="KW-0328">Glycosyltransferase</keyword>
<evidence type="ECO:0000313" key="4">
    <source>
        <dbReference type="EMBL" id="AWR99317.1"/>
    </source>
</evidence>
<dbReference type="Pfam" id="PF13641">
    <property type="entry name" value="Glyco_tranf_2_3"/>
    <property type="match status" value="1"/>
</dbReference>
<reference evidence="4" key="1">
    <citation type="submission" date="2018-05" db="EMBL/GenBank/DDBJ databases">
        <title>Complete Genome Sequences of Extremely Thermoacidophilic, Metal-Mobilizing Type-Strain Members of the Archaeal Family Sulfolobaceae: Acidianus brierleyi DSM-1651T, Acidianus sulfidivorans DSM-18786T, Metallosphaera hakonensis DSM-7519T, and Metallosphaera prunae DSM-10039T.</title>
        <authorList>
            <person name="Counts J.A."/>
            <person name="Kelly R.M."/>
        </authorList>
    </citation>
    <scope>NUCLEOTIDE SEQUENCE [LARGE SCALE GENOMIC DNA]</scope>
    <source>
        <strain evidence="4">HO1-1</strain>
    </source>
</reference>
<evidence type="ECO:0000256" key="3">
    <source>
        <dbReference type="SAM" id="Phobius"/>
    </source>
</evidence>
<dbReference type="GeneID" id="36834857"/>
<dbReference type="KEGG" id="mhk:DFR87_05905"/>
<proteinExistence type="predicted"/>
<name>A0A2U9ITR7_9CREN</name>
<accession>A0A2U9ITR7</accession>
<feature type="transmembrane region" description="Helical" evidence="3">
    <location>
        <begin position="6"/>
        <end position="28"/>
    </location>
</feature>
<keyword evidence="3" id="KW-0472">Membrane</keyword>
<organism evidence="4 5">
    <name type="scientific">Metallosphaera hakonensis JCM 8857 = DSM 7519</name>
    <dbReference type="NCBI Taxonomy" id="1293036"/>
    <lineage>
        <taxon>Archaea</taxon>
        <taxon>Thermoproteota</taxon>
        <taxon>Thermoprotei</taxon>
        <taxon>Sulfolobales</taxon>
        <taxon>Sulfolobaceae</taxon>
        <taxon>Metallosphaera</taxon>
    </lineage>
</organism>
<feature type="transmembrane region" description="Helical" evidence="3">
    <location>
        <begin position="349"/>
        <end position="370"/>
    </location>
</feature>
<dbReference type="STRING" id="1293036.GCA_001315825_00939"/>
<keyword evidence="3" id="KW-1133">Transmembrane helix</keyword>
<evidence type="ECO:0000256" key="2">
    <source>
        <dbReference type="ARBA" id="ARBA00022679"/>
    </source>
</evidence>
<dbReference type="SUPFAM" id="SSF53448">
    <property type="entry name" value="Nucleotide-diphospho-sugar transferases"/>
    <property type="match status" value="1"/>
</dbReference>
<keyword evidence="3" id="KW-0812">Transmembrane</keyword>
<dbReference type="OrthoDB" id="46222at2157"/>
<dbReference type="PANTHER" id="PTHR43630:SF1">
    <property type="entry name" value="POLY-BETA-1,6-N-ACETYL-D-GLUCOSAMINE SYNTHASE"/>
    <property type="match status" value="1"/>
</dbReference>
<evidence type="ECO:0000256" key="1">
    <source>
        <dbReference type="ARBA" id="ARBA00022676"/>
    </source>
</evidence>
<feature type="transmembrane region" description="Helical" evidence="3">
    <location>
        <begin position="287"/>
        <end position="309"/>
    </location>
</feature>
<protein>
    <submittedName>
        <fullName evidence="4">Glycosyl transferase family 2</fullName>
    </submittedName>
</protein>
<evidence type="ECO:0000313" key="5">
    <source>
        <dbReference type="Proteomes" id="UP000247586"/>
    </source>
</evidence>
<dbReference type="InterPro" id="IPR029044">
    <property type="entry name" value="Nucleotide-diphossugar_trans"/>
</dbReference>
<keyword evidence="2 4" id="KW-0808">Transferase</keyword>
<dbReference type="RefSeq" id="WP_110369116.1">
    <property type="nucleotide sequence ID" value="NZ_CP029287.2"/>
</dbReference>
<keyword evidence="5" id="KW-1185">Reference proteome</keyword>
<dbReference type="AlphaFoldDB" id="A0A2U9ITR7"/>
<feature type="transmembrane region" description="Helical" evidence="3">
    <location>
        <begin position="315"/>
        <end position="337"/>
    </location>
</feature>
<dbReference type="Proteomes" id="UP000247586">
    <property type="component" value="Chromosome"/>
</dbReference>
<dbReference type="Gene3D" id="3.90.550.10">
    <property type="entry name" value="Spore Coat Polysaccharide Biosynthesis Protein SpsA, Chain A"/>
    <property type="match status" value="1"/>
</dbReference>
<dbReference type="PANTHER" id="PTHR43630">
    <property type="entry name" value="POLY-BETA-1,6-N-ACETYL-D-GLUCOSAMINE SYNTHASE"/>
    <property type="match status" value="1"/>
</dbReference>
<gene>
    <name evidence="4" type="ORF">DFR87_05905</name>
</gene>
<sequence length="395" mass="44562">MLDDIVIGLSIIVSIWSVYNSGFAIYGLTWKPVESKSSSGPSFSLLVPARNEEPVLGRLLERLVNQEYDRSKYEIIVLEDGSTDGTLDVCKKYAEMYNIIKCMHLEKGQAVNGKSRALNYGLRISRGEIIGVFDADTVPRLDVLGYVAQKFLSNPNVGGVQGRLVPINVRESVITRLASLEELFSEYSVSGRARSGMFVPLEGTCSFVKREALEKVGGWNENVLTEDLDLSLKLTSLNYEILYSPSVQSWREVPTSFISLVKQRLRWYRGNFELSVRISRFKFTWKLIDAGMLVGTPIFMVLSLANYSLVFIYSYQIHLLLAAVVSFSSLMTFLLIVMISRKHMIESIYIFLSALYLNFTIALHLVSIIMELTGVRKEWVKTERSGNISVNIPRA</sequence>